<dbReference type="PANTHER" id="PTHR10884">
    <property type="entry name" value="NADH DEHYDROGENASE UBIQUINONE IRON-SULFUR PROTEIN 3"/>
    <property type="match status" value="1"/>
</dbReference>
<dbReference type="Gene3D" id="3.30.460.80">
    <property type="entry name" value="NADH:ubiquinone oxidoreductase, 30kDa subunit"/>
    <property type="match status" value="1"/>
</dbReference>
<dbReference type="PROSITE" id="PS00542">
    <property type="entry name" value="COMPLEX1_30K"/>
    <property type="match status" value="1"/>
</dbReference>
<evidence type="ECO:0000256" key="6">
    <source>
        <dbReference type="RuleBase" id="RU003456"/>
    </source>
</evidence>
<dbReference type="GO" id="GO:0008137">
    <property type="term" value="F:NADH dehydrogenase (ubiquinone) activity"/>
    <property type="evidence" value="ECO:0007669"/>
    <property type="project" value="InterPro"/>
</dbReference>
<comment type="subcellular location">
    <subcellularLocation>
        <location evidence="5">Cell membrane</location>
        <topology evidence="5">Peripheral membrane protein</topology>
        <orientation evidence="5">Cytoplasmic side</orientation>
    </subcellularLocation>
</comment>
<evidence type="ECO:0000256" key="7">
    <source>
        <dbReference type="RuleBase" id="RU003582"/>
    </source>
</evidence>
<dbReference type="InterPro" id="IPR037232">
    <property type="entry name" value="NADH_quin_OxRdtase_su_C/D-like"/>
</dbReference>
<evidence type="ECO:0000256" key="3">
    <source>
        <dbReference type="ARBA" id="ARBA00022475"/>
    </source>
</evidence>
<evidence type="ECO:0000313" key="9">
    <source>
        <dbReference type="EMBL" id="KAE9630035.1"/>
    </source>
</evidence>
<keyword evidence="5 6" id="KW-0520">NAD</keyword>
<keyword evidence="5 7" id="KW-0874">Quinone</keyword>
<dbReference type="AlphaFoldDB" id="A0A6A4RBX2"/>
<dbReference type="Proteomes" id="UP000441586">
    <property type="component" value="Unassembled WGS sequence"/>
</dbReference>
<keyword evidence="5" id="KW-0472">Membrane</keyword>
<accession>A0A6A4RBX2</accession>
<feature type="domain" description="NADH:ubiquinone oxidoreductase 30kDa subunit" evidence="8">
    <location>
        <begin position="32"/>
        <end position="152"/>
    </location>
</feature>
<dbReference type="SUPFAM" id="SSF143243">
    <property type="entry name" value="Nqo5-like"/>
    <property type="match status" value="1"/>
</dbReference>
<name>A0A6A4RBX2_9RHOB</name>
<dbReference type="InterPro" id="IPR001268">
    <property type="entry name" value="NADH_UbQ_OxRdtase_30kDa_su"/>
</dbReference>
<evidence type="ECO:0000313" key="10">
    <source>
        <dbReference type="Proteomes" id="UP000441586"/>
    </source>
</evidence>
<dbReference type="InterPro" id="IPR020396">
    <property type="entry name" value="NADH_UbQ_OxRdtase_CS"/>
</dbReference>
<proteinExistence type="inferred from homology"/>
<dbReference type="Pfam" id="PF00329">
    <property type="entry name" value="Complex1_30kDa"/>
    <property type="match status" value="1"/>
</dbReference>
<organism evidence="9 10">
    <name type="scientific">Parasedimentitalea maritima</name>
    <dbReference type="NCBI Taxonomy" id="2578117"/>
    <lineage>
        <taxon>Bacteria</taxon>
        <taxon>Pseudomonadati</taxon>
        <taxon>Pseudomonadota</taxon>
        <taxon>Alphaproteobacteria</taxon>
        <taxon>Rhodobacterales</taxon>
        <taxon>Paracoccaceae</taxon>
        <taxon>Parasedimentitalea</taxon>
    </lineage>
</organism>
<dbReference type="NCBIfam" id="TIGR01961">
    <property type="entry name" value="NuoC_fam"/>
    <property type="match status" value="1"/>
</dbReference>
<gene>
    <name evidence="5" type="primary">nuoC</name>
    <name evidence="9" type="ORF">GP644_10115</name>
</gene>
<dbReference type="GO" id="GO:0005886">
    <property type="term" value="C:plasma membrane"/>
    <property type="evidence" value="ECO:0007669"/>
    <property type="project" value="UniProtKB-SubCell"/>
</dbReference>
<comment type="catalytic activity">
    <reaction evidence="5 7">
        <text>a quinone + NADH + 5 H(+)(in) = a quinol + NAD(+) + 4 H(+)(out)</text>
        <dbReference type="Rhea" id="RHEA:57888"/>
        <dbReference type="ChEBI" id="CHEBI:15378"/>
        <dbReference type="ChEBI" id="CHEBI:24646"/>
        <dbReference type="ChEBI" id="CHEBI:57540"/>
        <dbReference type="ChEBI" id="CHEBI:57945"/>
        <dbReference type="ChEBI" id="CHEBI:132124"/>
    </reaction>
</comment>
<keyword evidence="2 5" id="KW-0813">Transport</keyword>
<keyword evidence="3 5" id="KW-1003">Cell membrane</keyword>
<evidence type="ECO:0000256" key="5">
    <source>
        <dbReference type="HAMAP-Rule" id="MF_01357"/>
    </source>
</evidence>
<dbReference type="RefSeq" id="WP_158979234.1">
    <property type="nucleotide sequence ID" value="NZ_WSFO01000005.1"/>
</dbReference>
<comment type="subunit">
    <text evidence="5">NDH-1 is composed of 14 different subunits. Subunits NuoB, C, D, E, F, and G constitute the peripheral sector of the complex.</text>
</comment>
<keyword evidence="5" id="KW-0830">Ubiquinone</keyword>
<dbReference type="HAMAP" id="MF_01357">
    <property type="entry name" value="NDH1_NuoC"/>
    <property type="match status" value="1"/>
</dbReference>
<keyword evidence="4" id="KW-0997">Cell inner membrane</keyword>
<comment type="function">
    <text evidence="5">NDH-1 shuttles electrons from NADH, via FMN and iron-sulfur (Fe-S) centers, to quinones in the respiratory chain. The immediate electron acceptor for the enzyme in this species is believed to be ubiquinone. Couples the redox reaction to proton translocation (for every two electrons transferred, four hydrogen ions are translocated across the cytoplasmic membrane), and thus conserves the redox energy in a proton gradient.</text>
</comment>
<reference evidence="9 10" key="1">
    <citation type="submission" date="2019-12" db="EMBL/GenBank/DDBJ databases">
        <authorList>
            <person name="Zhang Y.-J."/>
        </authorList>
    </citation>
    <scope>NUCLEOTIDE SEQUENCE [LARGE SCALE GENOMIC DNA]</scope>
    <source>
        <strain evidence="9 10">H18S-6</strain>
    </source>
</reference>
<evidence type="ECO:0000256" key="2">
    <source>
        <dbReference type="ARBA" id="ARBA00022448"/>
    </source>
</evidence>
<dbReference type="InterPro" id="IPR010218">
    <property type="entry name" value="NADH_DH_suC"/>
</dbReference>
<dbReference type="EMBL" id="WSFO01000005">
    <property type="protein sequence ID" value="KAE9630035.1"/>
    <property type="molecule type" value="Genomic_DNA"/>
</dbReference>
<comment type="similarity">
    <text evidence="1 5 6">Belongs to the complex I 30 kDa subunit family.</text>
</comment>
<protein>
    <recommendedName>
        <fullName evidence="5">NADH-quinone oxidoreductase subunit C</fullName>
        <ecNumber evidence="5">7.1.1.-</ecNumber>
    </recommendedName>
    <alternativeName>
        <fullName evidence="5">NADH dehydrogenase I subunit C</fullName>
    </alternativeName>
    <alternativeName>
        <fullName evidence="5">NDH-1 subunit C</fullName>
    </alternativeName>
</protein>
<evidence type="ECO:0000256" key="1">
    <source>
        <dbReference type="ARBA" id="ARBA00007569"/>
    </source>
</evidence>
<dbReference type="PANTHER" id="PTHR10884:SF14">
    <property type="entry name" value="NADH DEHYDROGENASE [UBIQUINONE] IRON-SULFUR PROTEIN 3, MITOCHONDRIAL"/>
    <property type="match status" value="1"/>
</dbReference>
<comment type="caution">
    <text evidence="9">The sequence shown here is derived from an EMBL/GenBank/DDBJ whole genome shotgun (WGS) entry which is preliminary data.</text>
</comment>
<evidence type="ECO:0000259" key="8">
    <source>
        <dbReference type="Pfam" id="PF00329"/>
    </source>
</evidence>
<dbReference type="GO" id="GO:0048038">
    <property type="term" value="F:quinone binding"/>
    <property type="evidence" value="ECO:0007669"/>
    <property type="project" value="UniProtKB-KW"/>
</dbReference>
<evidence type="ECO:0000256" key="4">
    <source>
        <dbReference type="ARBA" id="ARBA00022519"/>
    </source>
</evidence>
<dbReference type="GO" id="GO:0050136">
    <property type="term" value="F:NADH dehydrogenase (quinone) (non-electrogenic) activity"/>
    <property type="evidence" value="ECO:0007669"/>
    <property type="project" value="UniProtKB-UniRule"/>
</dbReference>
<keyword evidence="5 6" id="KW-1278">Translocase</keyword>
<sequence length="170" mass="19794">MAPTELSLAPVLQLYEQRVGIDNTAADMSCLMVPPDDLVELCRHLRDEPLLNFDFLSDICAVDFHPEAPRFLLVYHLFSIRHKWRLRLKCYLGDPAVAPTVTPVWTTANWHEREAFDMYGIKFDGHPDLRRIYMWDGFDGYPMRRDFPLRGYKDDYNPMGVDQPVDWGSG</sequence>
<dbReference type="EC" id="7.1.1.-" evidence="5"/>